<dbReference type="EMBL" id="MCIF01000002">
    <property type="protein sequence ID" value="RAQ96109.1"/>
    <property type="molecule type" value="Genomic_DNA"/>
</dbReference>
<evidence type="ECO:0000313" key="1">
    <source>
        <dbReference type="EMBL" id="RAQ96109.1"/>
    </source>
</evidence>
<gene>
    <name evidence="1" type="ORF">A4R35_11240</name>
</gene>
<protein>
    <submittedName>
        <fullName evidence="1">Uncharacterized protein</fullName>
    </submittedName>
</protein>
<evidence type="ECO:0000313" key="2">
    <source>
        <dbReference type="Proteomes" id="UP000248706"/>
    </source>
</evidence>
<dbReference type="AlphaFoldDB" id="A0A328VGL7"/>
<name>A0A328VGL7_9CHLR</name>
<comment type="caution">
    <text evidence="1">The sequence shown here is derived from an EMBL/GenBank/DDBJ whole genome shotgun (WGS) entry which is preliminary data.</text>
</comment>
<keyword evidence="2" id="KW-1185">Reference proteome</keyword>
<dbReference type="RefSeq" id="WP_112429408.1">
    <property type="nucleotide sequence ID" value="NZ_MCIF01000002.1"/>
</dbReference>
<reference evidence="1 2" key="1">
    <citation type="submission" date="2016-08" db="EMBL/GenBank/DDBJ databases">
        <title>Analysis of Carbohydrate Active Enzymes in Thermogemmatispora T81 Reveals Carbohydrate Degradation Ability.</title>
        <authorList>
            <person name="Tomazini A."/>
            <person name="Lal S."/>
            <person name="Stott M."/>
            <person name="Henrissat B."/>
            <person name="Polikarpov I."/>
            <person name="Sparling R."/>
            <person name="Levin D.B."/>
        </authorList>
    </citation>
    <scope>NUCLEOTIDE SEQUENCE [LARGE SCALE GENOMIC DNA]</scope>
    <source>
        <strain evidence="1 2">T81</strain>
    </source>
</reference>
<dbReference type="Proteomes" id="UP000248706">
    <property type="component" value="Unassembled WGS sequence"/>
</dbReference>
<dbReference type="OrthoDB" id="165009at2"/>
<accession>A0A328VGL7</accession>
<organism evidence="1 2">
    <name type="scientific">Thermogemmatispora tikiterensis</name>
    <dbReference type="NCBI Taxonomy" id="1825093"/>
    <lineage>
        <taxon>Bacteria</taxon>
        <taxon>Bacillati</taxon>
        <taxon>Chloroflexota</taxon>
        <taxon>Ktedonobacteria</taxon>
        <taxon>Thermogemmatisporales</taxon>
        <taxon>Thermogemmatisporaceae</taxon>
        <taxon>Thermogemmatispora</taxon>
    </lineage>
</organism>
<proteinExistence type="predicted"/>
<sequence>MPGSKQSLVEGQSEVARLRCQIEAEYVAMQRGLYGLALGRARHQVIAFHLRRADRLCARLAHYVGEKAALQTLCQLYDEALNQEVSDALSSSHPRC</sequence>